<evidence type="ECO:0000313" key="2">
    <source>
        <dbReference type="Proteomes" id="UP000297703"/>
    </source>
</evidence>
<organism evidence="1 2">
    <name type="scientific">Platysternon megacephalum</name>
    <name type="common">big-headed turtle</name>
    <dbReference type="NCBI Taxonomy" id="55544"/>
    <lineage>
        <taxon>Eukaryota</taxon>
        <taxon>Metazoa</taxon>
        <taxon>Chordata</taxon>
        <taxon>Craniata</taxon>
        <taxon>Vertebrata</taxon>
        <taxon>Euteleostomi</taxon>
        <taxon>Archelosauria</taxon>
        <taxon>Testudinata</taxon>
        <taxon>Testudines</taxon>
        <taxon>Cryptodira</taxon>
        <taxon>Durocryptodira</taxon>
        <taxon>Testudinoidea</taxon>
        <taxon>Platysternidae</taxon>
        <taxon>Platysternon</taxon>
    </lineage>
</organism>
<proteinExistence type="predicted"/>
<reference evidence="1 2" key="2">
    <citation type="submission" date="2019-04" db="EMBL/GenBank/DDBJ databases">
        <title>The genome sequence of big-headed turtle.</title>
        <authorList>
            <person name="Gong S."/>
        </authorList>
    </citation>
    <scope>NUCLEOTIDE SEQUENCE [LARGE SCALE GENOMIC DNA]</scope>
    <source>
        <strain evidence="1">DO16091913</strain>
        <tissue evidence="1">Muscle</tissue>
    </source>
</reference>
<sequence>MTKSQLSPAKHLSITGKASVCVCLCVSVCVTISAQPISASWESEWGSMAEQRWGFRKGMVRREN</sequence>
<dbReference type="AlphaFoldDB" id="A0A4D9DNA0"/>
<keyword evidence="2" id="KW-1185">Reference proteome</keyword>
<reference evidence="1 2" key="1">
    <citation type="submission" date="2019-04" db="EMBL/GenBank/DDBJ databases">
        <title>Draft genome of the big-headed turtle Platysternon megacephalum.</title>
        <authorList>
            <person name="Gong S."/>
        </authorList>
    </citation>
    <scope>NUCLEOTIDE SEQUENCE [LARGE SCALE GENOMIC DNA]</scope>
    <source>
        <strain evidence="1">DO16091913</strain>
        <tissue evidence="1">Muscle</tissue>
    </source>
</reference>
<gene>
    <name evidence="1" type="ORF">DR999_PMT20314</name>
</gene>
<accession>A0A4D9DNA0</accession>
<name>A0A4D9DNA0_9SAUR</name>
<evidence type="ECO:0000313" key="1">
    <source>
        <dbReference type="EMBL" id="TFJ97827.1"/>
    </source>
</evidence>
<protein>
    <submittedName>
        <fullName evidence="1">Perforin-1-like</fullName>
    </submittedName>
</protein>
<dbReference type="EMBL" id="QXTE01000459">
    <property type="protein sequence ID" value="TFJ97827.1"/>
    <property type="molecule type" value="Genomic_DNA"/>
</dbReference>
<dbReference type="Proteomes" id="UP000297703">
    <property type="component" value="Unassembled WGS sequence"/>
</dbReference>
<comment type="caution">
    <text evidence="1">The sequence shown here is derived from an EMBL/GenBank/DDBJ whole genome shotgun (WGS) entry which is preliminary data.</text>
</comment>